<keyword evidence="3" id="KW-1185">Reference proteome</keyword>
<dbReference type="AlphaFoldDB" id="A0AAE0BUF3"/>
<feature type="region of interest" description="Disordered" evidence="1">
    <location>
        <begin position="1"/>
        <end position="60"/>
    </location>
</feature>
<dbReference type="EMBL" id="LGRX02033249">
    <property type="protein sequence ID" value="KAK3242055.1"/>
    <property type="molecule type" value="Genomic_DNA"/>
</dbReference>
<comment type="caution">
    <text evidence="2">The sequence shown here is derived from an EMBL/GenBank/DDBJ whole genome shotgun (WGS) entry which is preliminary data.</text>
</comment>
<accession>A0AAE0BUF3</accession>
<organism evidence="2 3">
    <name type="scientific">Cymbomonas tetramitiformis</name>
    <dbReference type="NCBI Taxonomy" id="36881"/>
    <lineage>
        <taxon>Eukaryota</taxon>
        <taxon>Viridiplantae</taxon>
        <taxon>Chlorophyta</taxon>
        <taxon>Pyramimonadophyceae</taxon>
        <taxon>Pyramimonadales</taxon>
        <taxon>Pyramimonadaceae</taxon>
        <taxon>Cymbomonas</taxon>
    </lineage>
</organism>
<gene>
    <name evidence="2" type="ORF">CYMTET_48235</name>
</gene>
<feature type="compositionally biased region" description="Polar residues" evidence="1">
    <location>
        <begin position="42"/>
        <end position="60"/>
    </location>
</feature>
<evidence type="ECO:0000313" key="3">
    <source>
        <dbReference type="Proteomes" id="UP001190700"/>
    </source>
</evidence>
<sequence>MATKPESRSAGLGFTIFGSKTSRKSQDISSSIKSRDESISSATPLSDLTNGQISVSKPVTVPQKYSSGSLRTVNMSSSLKVYEDDEQDDVAPASASFSGEACSALQTGQQFELDNVLTPLKFEDEGSLCPKVELLELKDIRQKFEQDETFKVAQDTVSSQDGVTLEGASTSETLAENSFHAVEQTVTSGSADDCATQAEIAGLRSAHAKTKALAENNELVLHKILVCVVRTLTFAEEVKFRGPSKGGEHILPNGYSHVAEVSFSLAQEAQIEISSLKVARARPTTLQKRSSSPAHPACG</sequence>
<dbReference type="Proteomes" id="UP001190700">
    <property type="component" value="Unassembled WGS sequence"/>
</dbReference>
<evidence type="ECO:0000256" key="1">
    <source>
        <dbReference type="SAM" id="MobiDB-lite"/>
    </source>
</evidence>
<name>A0AAE0BUF3_9CHLO</name>
<evidence type="ECO:0000313" key="2">
    <source>
        <dbReference type="EMBL" id="KAK3242055.1"/>
    </source>
</evidence>
<protein>
    <submittedName>
        <fullName evidence="2">Uncharacterized protein</fullName>
    </submittedName>
</protein>
<reference evidence="2 3" key="1">
    <citation type="journal article" date="2015" name="Genome Biol. Evol.">
        <title>Comparative Genomics of a Bacterivorous Green Alga Reveals Evolutionary Causalities and Consequences of Phago-Mixotrophic Mode of Nutrition.</title>
        <authorList>
            <person name="Burns J.A."/>
            <person name="Paasch A."/>
            <person name="Narechania A."/>
            <person name="Kim E."/>
        </authorList>
    </citation>
    <scope>NUCLEOTIDE SEQUENCE [LARGE SCALE GENOMIC DNA]</scope>
    <source>
        <strain evidence="2 3">PLY_AMNH</strain>
    </source>
</reference>
<proteinExistence type="predicted"/>